<proteinExistence type="inferred from homology"/>
<dbReference type="GO" id="GO:0005829">
    <property type="term" value="C:cytosol"/>
    <property type="evidence" value="ECO:0007669"/>
    <property type="project" value="TreeGrafter"/>
</dbReference>
<dbReference type="OrthoDB" id="5292471at2"/>
<feature type="binding site" evidence="13">
    <location>
        <position position="113"/>
    </location>
    <ligand>
        <name>Mg(2+)</name>
        <dbReference type="ChEBI" id="CHEBI:18420"/>
        <label>1</label>
    </ligand>
</feature>
<comment type="function">
    <text evidence="8">Acts on ADP-mannose and ADP-glucose as well as ADP-ribose. Prevents glycogen biosynthesis. The reaction catalyzed by this enzyme is a limiting step of the gluconeogenic process.</text>
</comment>
<evidence type="ECO:0000256" key="2">
    <source>
        <dbReference type="ARBA" id="ARBA00007482"/>
    </source>
</evidence>
<dbReference type="NCBIfam" id="TIGR00052">
    <property type="entry name" value="nudix-type nucleoside diphosphatase, YffH/AdpP family"/>
    <property type="match status" value="1"/>
</dbReference>
<keyword evidence="6" id="KW-0378">Hydrolase</keyword>
<feature type="binding site" evidence="13">
    <location>
        <position position="97"/>
    </location>
    <ligand>
        <name>Mg(2+)</name>
        <dbReference type="ChEBI" id="CHEBI:18420"/>
        <label>1</label>
    </ligand>
</feature>
<evidence type="ECO:0000256" key="12">
    <source>
        <dbReference type="ARBA" id="ARBA00049546"/>
    </source>
</evidence>
<dbReference type="InterPro" id="IPR015797">
    <property type="entry name" value="NUDIX_hydrolase-like_dom_sf"/>
</dbReference>
<evidence type="ECO:0000256" key="5">
    <source>
        <dbReference type="ARBA" id="ARBA00022723"/>
    </source>
</evidence>
<evidence type="ECO:0000256" key="3">
    <source>
        <dbReference type="ARBA" id="ARBA00012453"/>
    </source>
</evidence>
<dbReference type="InterPro" id="IPR004385">
    <property type="entry name" value="NDP_pyrophosphatase"/>
</dbReference>
<comment type="similarity">
    <text evidence="2">Belongs to the Nudix hydrolase family. NudF subfamily.</text>
</comment>
<keyword evidence="7 13" id="KW-0460">Magnesium</keyword>
<dbReference type="PROSITE" id="PS51462">
    <property type="entry name" value="NUDIX"/>
    <property type="match status" value="1"/>
</dbReference>
<feature type="binding site" evidence="13">
    <location>
        <position position="165"/>
    </location>
    <ligand>
        <name>Mg(2+)</name>
        <dbReference type="ChEBI" id="CHEBI:18420"/>
        <label>1</label>
    </ligand>
</feature>
<evidence type="ECO:0000256" key="7">
    <source>
        <dbReference type="ARBA" id="ARBA00022842"/>
    </source>
</evidence>
<dbReference type="Pfam" id="PF00293">
    <property type="entry name" value="NUDIX"/>
    <property type="match status" value="1"/>
</dbReference>
<dbReference type="PANTHER" id="PTHR11839">
    <property type="entry name" value="UDP/ADP-SUGAR PYROPHOSPHATASE"/>
    <property type="match status" value="1"/>
</dbReference>
<dbReference type="GO" id="GO:0019144">
    <property type="term" value="F:ADP-sugar diphosphatase activity"/>
    <property type="evidence" value="ECO:0007669"/>
    <property type="project" value="TreeGrafter"/>
</dbReference>
<dbReference type="EC" id="3.6.1.13" evidence="3"/>
<evidence type="ECO:0000313" key="15">
    <source>
        <dbReference type="EMBL" id="RCX26170.1"/>
    </source>
</evidence>
<dbReference type="RefSeq" id="WP_114280854.1">
    <property type="nucleotide sequence ID" value="NZ_QPJY01000011.1"/>
</dbReference>
<evidence type="ECO:0000256" key="1">
    <source>
        <dbReference type="ARBA" id="ARBA00001946"/>
    </source>
</evidence>
<dbReference type="PANTHER" id="PTHR11839:SF5">
    <property type="entry name" value="ADP-RIBOSE PYROPHOSPHATASE"/>
    <property type="match status" value="1"/>
</dbReference>
<evidence type="ECO:0000313" key="16">
    <source>
        <dbReference type="Proteomes" id="UP000252707"/>
    </source>
</evidence>
<dbReference type="EMBL" id="QPJY01000011">
    <property type="protein sequence ID" value="RCX26170.1"/>
    <property type="molecule type" value="Genomic_DNA"/>
</dbReference>
<reference evidence="15 16" key="1">
    <citation type="submission" date="2018-07" db="EMBL/GenBank/DDBJ databases">
        <title>Genomic Encyclopedia of Type Strains, Phase IV (KMG-IV): sequencing the most valuable type-strain genomes for metagenomic binning, comparative biology and taxonomic classification.</title>
        <authorList>
            <person name="Goeker M."/>
        </authorList>
    </citation>
    <scope>NUCLEOTIDE SEQUENCE [LARGE SCALE GENOMIC DNA]</scope>
    <source>
        <strain evidence="15 16">DSM 26407</strain>
    </source>
</reference>
<dbReference type="AlphaFoldDB" id="A0A369BWW5"/>
<evidence type="ECO:0000256" key="11">
    <source>
        <dbReference type="ARBA" id="ARBA00033056"/>
    </source>
</evidence>
<feature type="binding site" evidence="13">
    <location>
        <position position="117"/>
    </location>
    <ligand>
        <name>Mg(2+)</name>
        <dbReference type="ChEBI" id="CHEBI:18420"/>
        <label>1</label>
    </ligand>
</feature>
<keyword evidence="16" id="KW-1185">Reference proteome</keyword>
<comment type="caution">
    <text evidence="15">The sequence shown here is derived from an EMBL/GenBank/DDBJ whole genome shotgun (WGS) entry which is preliminary data.</text>
</comment>
<comment type="cofactor">
    <cofactor evidence="1 13">
        <name>Mg(2+)</name>
        <dbReference type="ChEBI" id="CHEBI:18420"/>
    </cofactor>
</comment>
<sequence length="215" mass="24103">MNKAPEERQPPPGPEGLEVVRREVVYRGFFRMERYRLRHALFRGGWSPLLTRELFERGTAAAVLLFDPALDRVVLVEQFRIGAIHDRRGPWLLEVVAGIVEPGETPEEVVRREAREEADCVVTDLVPICNYLVSPGGTSERITLFCGRVEAAGAGGIHGLPHEGEDIRVVAVPRTRALGWMAEGLIDNASTLIALQWLELHREELLRRWSGSDPV</sequence>
<dbReference type="GO" id="GO:0047631">
    <property type="term" value="F:ADP-ribose diphosphatase activity"/>
    <property type="evidence" value="ECO:0007669"/>
    <property type="project" value="UniProtKB-EC"/>
</dbReference>
<dbReference type="Proteomes" id="UP000252707">
    <property type="component" value="Unassembled WGS sequence"/>
</dbReference>
<evidence type="ECO:0000256" key="6">
    <source>
        <dbReference type="ARBA" id="ARBA00022801"/>
    </source>
</evidence>
<evidence type="ECO:0000256" key="9">
    <source>
        <dbReference type="ARBA" id="ARBA00030162"/>
    </source>
</evidence>
<dbReference type="GO" id="GO:0019693">
    <property type="term" value="P:ribose phosphate metabolic process"/>
    <property type="evidence" value="ECO:0007669"/>
    <property type="project" value="TreeGrafter"/>
</dbReference>
<dbReference type="SUPFAM" id="SSF55811">
    <property type="entry name" value="Nudix"/>
    <property type="match status" value="1"/>
</dbReference>
<protein>
    <recommendedName>
        <fullName evidence="4">ADP-ribose pyrophosphatase</fullName>
        <ecNumber evidence="3">3.6.1.13</ecNumber>
    </recommendedName>
    <alternativeName>
        <fullName evidence="9">ADP-ribose diphosphatase</fullName>
    </alternativeName>
    <alternativeName>
        <fullName evidence="11">ADP-ribose phosphohydrolase</fullName>
    </alternativeName>
    <alternativeName>
        <fullName evidence="10">Adenosine diphosphoribose pyrophosphatase</fullName>
    </alternativeName>
</protein>
<evidence type="ECO:0000256" key="8">
    <source>
        <dbReference type="ARBA" id="ARBA00025164"/>
    </source>
</evidence>
<evidence type="ECO:0000256" key="4">
    <source>
        <dbReference type="ARBA" id="ARBA00013297"/>
    </source>
</evidence>
<dbReference type="GO" id="GO:0006753">
    <property type="term" value="P:nucleoside phosphate metabolic process"/>
    <property type="evidence" value="ECO:0007669"/>
    <property type="project" value="TreeGrafter"/>
</dbReference>
<evidence type="ECO:0000256" key="10">
    <source>
        <dbReference type="ARBA" id="ARBA00030308"/>
    </source>
</evidence>
<name>A0A369BWW5_9GAMM</name>
<dbReference type="InterPro" id="IPR000086">
    <property type="entry name" value="NUDIX_hydrolase_dom"/>
</dbReference>
<gene>
    <name evidence="15" type="ORF">DFQ59_11144</name>
</gene>
<dbReference type="Gene3D" id="3.90.79.10">
    <property type="entry name" value="Nucleoside Triphosphate Pyrophosphohydrolase"/>
    <property type="match status" value="1"/>
</dbReference>
<dbReference type="CDD" id="cd24155">
    <property type="entry name" value="NUDIX_ADPRase"/>
    <property type="match status" value="1"/>
</dbReference>
<dbReference type="GO" id="GO:0046872">
    <property type="term" value="F:metal ion binding"/>
    <property type="evidence" value="ECO:0007669"/>
    <property type="project" value="UniProtKB-KW"/>
</dbReference>
<comment type="catalytic activity">
    <reaction evidence="12">
        <text>ADP-D-ribose + H2O = D-ribose 5-phosphate + AMP + 2 H(+)</text>
        <dbReference type="Rhea" id="RHEA:10412"/>
        <dbReference type="ChEBI" id="CHEBI:15377"/>
        <dbReference type="ChEBI" id="CHEBI:15378"/>
        <dbReference type="ChEBI" id="CHEBI:57967"/>
        <dbReference type="ChEBI" id="CHEBI:78346"/>
        <dbReference type="ChEBI" id="CHEBI:456215"/>
        <dbReference type="EC" id="3.6.1.13"/>
    </reaction>
</comment>
<organism evidence="15 16">
    <name type="scientific">Thioalbus denitrificans</name>
    <dbReference type="NCBI Taxonomy" id="547122"/>
    <lineage>
        <taxon>Bacteria</taxon>
        <taxon>Pseudomonadati</taxon>
        <taxon>Pseudomonadota</taxon>
        <taxon>Gammaproteobacteria</taxon>
        <taxon>Chromatiales</taxon>
        <taxon>Ectothiorhodospiraceae</taxon>
        <taxon>Thioalbus</taxon>
    </lineage>
</organism>
<feature type="domain" description="Nudix hydrolase" evidence="14">
    <location>
        <begin position="56"/>
        <end position="199"/>
    </location>
</feature>
<accession>A0A369BWW5</accession>
<keyword evidence="5 13" id="KW-0479">Metal-binding</keyword>
<dbReference type="NCBIfam" id="NF008003">
    <property type="entry name" value="PRK10729.1"/>
    <property type="match status" value="1"/>
</dbReference>
<evidence type="ECO:0000259" key="14">
    <source>
        <dbReference type="PROSITE" id="PS51462"/>
    </source>
</evidence>
<evidence type="ECO:0000256" key="13">
    <source>
        <dbReference type="PIRSR" id="PIRSR604385-2"/>
    </source>
</evidence>